<evidence type="ECO:0000313" key="1">
    <source>
        <dbReference type="EMBL" id="PRX54660.1"/>
    </source>
</evidence>
<dbReference type="Proteomes" id="UP000237640">
    <property type="component" value="Unassembled WGS sequence"/>
</dbReference>
<keyword evidence="2" id="KW-1185">Reference proteome</keyword>
<gene>
    <name evidence="1" type="ORF">CLV81_3062</name>
</gene>
<sequence>MPYVDKSENFRLILQLCLNHEHYYRPHVNRMNHPEKPFKNLPPAPPTIDVKIKEY</sequence>
<organism evidence="1 2">
    <name type="scientific">Flagellimonas meridianipacifica</name>
    <dbReference type="NCBI Taxonomy" id="1080225"/>
    <lineage>
        <taxon>Bacteria</taxon>
        <taxon>Pseudomonadati</taxon>
        <taxon>Bacteroidota</taxon>
        <taxon>Flavobacteriia</taxon>
        <taxon>Flavobacteriales</taxon>
        <taxon>Flavobacteriaceae</taxon>
        <taxon>Flagellimonas</taxon>
    </lineage>
</organism>
<dbReference type="AlphaFoldDB" id="A0A2T0MAY1"/>
<proteinExistence type="predicted"/>
<evidence type="ECO:0000313" key="2">
    <source>
        <dbReference type="Proteomes" id="UP000237640"/>
    </source>
</evidence>
<accession>A0A2T0MAY1</accession>
<name>A0A2T0MAY1_9FLAO</name>
<reference evidence="1 2" key="1">
    <citation type="submission" date="2018-03" db="EMBL/GenBank/DDBJ databases">
        <title>Genomic Encyclopedia of Archaeal and Bacterial Type Strains, Phase II (KMG-II): from individual species to whole genera.</title>
        <authorList>
            <person name="Goeker M."/>
        </authorList>
    </citation>
    <scope>NUCLEOTIDE SEQUENCE [LARGE SCALE GENOMIC DNA]</scope>
    <source>
        <strain evidence="1 2">DSM 25027</strain>
    </source>
</reference>
<protein>
    <submittedName>
        <fullName evidence="1">Uncharacterized protein</fullName>
    </submittedName>
</protein>
<comment type="caution">
    <text evidence="1">The sequence shown here is derived from an EMBL/GenBank/DDBJ whole genome shotgun (WGS) entry which is preliminary data.</text>
</comment>
<dbReference type="EMBL" id="PVYX01000002">
    <property type="protein sequence ID" value="PRX54660.1"/>
    <property type="molecule type" value="Genomic_DNA"/>
</dbReference>